<name>A0A0K1PRI8_9BACT</name>
<gene>
    <name evidence="2" type="ORF">AKJ09_02806</name>
</gene>
<dbReference type="AlphaFoldDB" id="A0A0K1PRI8"/>
<dbReference type="SUPFAM" id="SSF49899">
    <property type="entry name" value="Concanavalin A-like lectins/glucanases"/>
    <property type="match status" value="1"/>
</dbReference>
<dbReference type="InterPro" id="IPR013320">
    <property type="entry name" value="ConA-like_dom_sf"/>
</dbReference>
<feature type="compositionally biased region" description="Low complexity" evidence="1">
    <location>
        <begin position="18"/>
        <end position="45"/>
    </location>
</feature>
<dbReference type="STRING" id="1391654.AKJ09_02806"/>
<proteinExistence type="predicted"/>
<evidence type="ECO:0000256" key="1">
    <source>
        <dbReference type="SAM" id="MobiDB-lite"/>
    </source>
</evidence>
<sequence>MVFGAVYLAAAAYACGGGEATSTTTGADPSSPPSTTSTTPSNDSPAPVPDASGQDAADASTPFSPQTLGSRLVLWLEADKDFGVVDGGLVWKDQSPQKNDAVQNDLLQQPAHLDGGDDASINHHGVVHFTGNEYLQIQDSDSLQWATSDYALYAVVRHTNAPAQYGIIYAKWTDVAPFPGPFLWASYPHGEKTGYVARIDTTREVFSDGGMNDNTYRIVGAHKAGTTLELRIGGEKVSELVDAGGYDESGFNAATLPAYVGGRPQPVQRLHGDIAELIAIKGTLSTADVAALEAFLKAKYDL</sequence>
<keyword evidence="3" id="KW-1185">Reference proteome</keyword>
<dbReference type="KEGG" id="llu:AKJ09_02806"/>
<evidence type="ECO:0008006" key="4">
    <source>
        <dbReference type="Google" id="ProtNLM"/>
    </source>
</evidence>
<protein>
    <recommendedName>
        <fullName evidence="4">LamG domain-containing protein</fullName>
    </recommendedName>
</protein>
<evidence type="ECO:0000313" key="3">
    <source>
        <dbReference type="Proteomes" id="UP000064967"/>
    </source>
</evidence>
<feature type="region of interest" description="Disordered" evidence="1">
    <location>
        <begin position="18"/>
        <end position="63"/>
    </location>
</feature>
<accession>A0A0K1PRI8</accession>
<organism evidence="2 3">
    <name type="scientific">Labilithrix luteola</name>
    <dbReference type="NCBI Taxonomy" id="1391654"/>
    <lineage>
        <taxon>Bacteria</taxon>
        <taxon>Pseudomonadati</taxon>
        <taxon>Myxococcota</taxon>
        <taxon>Polyangia</taxon>
        <taxon>Polyangiales</taxon>
        <taxon>Labilitrichaceae</taxon>
        <taxon>Labilithrix</taxon>
    </lineage>
</organism>
<dbReference type="Proteomes" id="UP000064967">
    <property type="component" value="Chromosome"/>
</dbReference>
<evidence type="ECO:0000313" key="2">
    <source>
        <dbReference type="EMBL" id="AKU96142.1"/>
    </source>
</evidence>
<dbReference type="EMBL" id="CP012333">
    <property type="protein sequence ID" value="AKU96142.1"/>
    <property type="molecule type" value="Genomic_DNA"/>
</dbReference>
<reference evidence="2 3" key="1">
    <citation type="submission" date="2015-08" db="EMBL/GenBank/DDBJ databases">
        <authorList>
            <person name="Babu N.S."/>
            <person name="Beckwith C.J."/>
            <person name="Beseler K.G."/>
            <person name="Brison A."/>
            <person name="Carone J.V."/>
            <person name="Caskin T.P."/>
            <person name="Diamond M."/>
            <person name="Durham M.E."/>
            <person name="Foxe J.M."/>
            <person name="Go M."/>
            <person name="Henderson B.A."/>
            <person name="Jones I.B."/>
            <person name="McGettigan J.A."/>
            <person name="Micheletti S.J."/>
            <person name="Nasrallah M.E."/>
            <person name="Ortiz D."/>
            <person name="Piller C.R."/>
            <person name="Privatt S.R."/>
            <person name="Schneider S.L."/>
            <person name="Sharp S."/>
            <person name="Smith T.C."/>
            <person name="Stanton J.D."/>
            <person name="Ullery H.E."/>
            <person name="Wilson R.J."/>
            <person name="Serrano M.G."/>
            <person name="Buck G."/>
            <person name="Lee V."/>
            <person name="Wang Y."/>
            <person name="Carvalho R."/>
            <person name="Voegtly L."/>
            <person name="Shi R."/>
            <person name="Duckworth R."/>
            <person name="Johnson A."/>
            <person name="Loviza R."/>
            <person name="Walstead R."/>
            <person name="Shah Z."/>
            <person name="Kiflezghi M."/>
            <person name="Wade K."/>
            <person name="Ball S.L."/>
            <person name="Bradley K.W."/>
            <person name="Asai D.J."/>
            <person name="Bowman C.A."/>
            <person name="Russell D.A."/>
            <person name="Pope W.H."/>
            <person name="Jacobs-Sera D."/>
            <person name="Hendrix R.W."/>
            <person name="Hatfull G.F."/>
        </authorList>
    </citation>
    <scope>NUCLEOTIDE SEQUENCE [LARGE SCALE GENOMIC DNA]</scope>
    <source>
        <strain evidence="2 3">DSM 27648</strain>
    </source>
</reference>